<dbReference type="HOGENOM" id="CLU_015263_0_0_11"/>
<keyword evidence="2" id="KW-0813">Transport</keyword>
<reference evidence="11 12" key="1">
    <citation type="submission" date="2013-06" db="EMBL/GenBank/DDBJ databases">
        <authorList>
            <person name="Weinstock G."/>
            <person name="Sodergren E."/>
            <person name="Lobos E.A."/>
            <person name="Fulton L."/>
            <person name="Fulton R."/>
            <person name="Courtney L."/>
            <person name="Fronick C."/>
            <person name="O'Laughlin M."/>
            <person name="Godfrey J."/>
            <person name="Wilson R.M."/>
            <person name="Miner T."/>
            <person name="Farmer C."/>
            <person name="Delehaunty K."/>
            <person name="Cordes M."/>
            <person name="Minx P."/>
            <person name="Tomlinson C."/>
            <person name="Chen J."/>
            <person name="Wollam A."/>
            <person name="Pepin K.H."/>
            <person name="Bhonagiri V."/>
            <person name="Zhang X."/>
            <person name="Warren W."/>
            <person name="Mitreva M."/>
            <person name="Mardis E.R."/>
            <person name="Wilson R.K."/>
        </authorList>
    </citation>
    <scope>NUCLEOTIDE SEQUENCE [LARGE SCALE GENOMIC DNA]</scope>
    <source>
        <strain evidence="11 12">JCP8017A</strain>
    </source>
</reference>
<dbReference type="Gene3D" id="1.10.3080.10">
    <property type="entry name" value="Clc chloride channel"/>
    <property type="match status" value="1"/>
</dbReference>
<feature type="transmembrane region" description="Helical" evidence="10">
    <location>
        <begin position="445"/>
        <end position="471"/>
    </location>
</feature>
<dbReference type="PANTHER" id="PTHR43427">
    <property type="entry name" value="CHLORIDE CHANNEL PROTEIN CLC-E"/>
    <property type="match status" value="1"/>
</dbReference>
<dbReference type="GO" id="GO:0034707">
    <property type="term" value="C:chloride channel complex"/>
    <property type="evidence" value="ECO:0007669"/>
    <property type="project" value="UniProtKB-KW"/>
</dbReference>
<feature type="transmembrane region" description="Helical" evidence="10">
    <location>
        <begin position="40"/>
        <end position="66"/>
    </location>
</feature>
<protein>
    <submittedName>
        <fullName evidence="11">Chloride transporter, ClC family</fullName>
    </submittedName>
</protein>
<dbReference type="InterPro" id="IPR050368">
    <property type="entry name" value="ClC-type_chloride_channel"/>
</dbReference>
<feature type="transmembrane region" description="Helical" evidence="10">
    <location>
        <begin position="86"/>
        <end position="107"/>
    </location>
</feature>
<feature type="transmembrane region" description="Helical" evidence="10">
    <location>
        <begin position="277"/>
        <end position="305"/>
    </location>
</feature>
<keyword evidence="9" id="KW-0407">Ion channel</keyword>
<organism evidence="11 12">
    <name type="scientific">Gardnerella pickettii JCP8017A</name>
    <dbReference type="NCBI Taxonomy" id="1261062"/>
    <lineage>
        <taxon>Bacteria</taxon>
        <taxon>Bacillati</taxon>
        <taxon>Actinomycetota</taxon>
        <taxon>Actinomycetes</taxon>
        <taxon>Bifidobacteriales</taxon>
        <taxon>Bifidobacteriaceae</taxon>
        <taxon>Gardnerella</taxon>
        <taxon>Gardnerella pickettii</taxon>
    </lineage>
</organism>
<gene>
    <name evidence="11" type="ORF">HMPREF1577_00431</name>
</gene>
<evidence type="ECO:0000256" key="3">
    <source>
        <dbReference type="ARBA" id="ARBA00022692"/>
    </source>
</evidence>
<dbReference type="GO" id="GO:0005254">
    <property type="term" value="F:chloride channel activity"/>
    <property type="evidence" value="ECO:0007669"/>
    <property type="project" value="UniProtKB-KW"/>
</dbReference>
<evidence type="ECO:0000256" key="7">
    <source>
        <dbReference type="ARBA" id="ARBA00023173"/>
    </source>
</evidence>
<keyword evidence="6 10" id="KW-0472">Membrane</keyword>
<keyword evidence="4 10" id="KW-1133">Transmembrane helix</keyword>
<dbReference type="Pfam" id="PF00654">
    <property type="entry name" value="Voltage_CLC"/>
    <property type="match status" value="1"/>
</dbReference>
<keyword evidence="3 10" id="KW-0812">Transmembrane</keyword>
<dbReference type="Proteomes" id="UP000015779">
    <property type="component" value="Unassembled WGS sequence"/>
</dbReference>
<dbReference type="SUPFAM" id="SSF81340">
    <property type="entry name" value="Clc chloride channel"/>
    <property type="match status" value="1"/>
</dbReference>
<feature type="transmembrane region" description="Helical" evidence="10">
    <location>
        <begin position="241"/>
        <end position="262"/>
    </location>
</feature>
<name>T2PL46_9BIFI</name>
<evidence type="ECO:0000313" key="12">
    <source>
        <dbReference type="Proteomes" id="UP000015779"/>
    </source>
</evidence>
<accession>T2PL46</accession>
<keyword evidence="7" id="KW-0869">Chloride channel</keyword>
<sequence length="509" mass="55161">MDSSAKTKHEACCKFDKFGRFGKFGKYGKLLSFAIRVARFIAVSVALGVLVGLGATVLTLIFYAAQYLAFGSIESAKNTVFLGLPWYRYVLSCTIAMTIAALAWYFLRKKENPPRIVTIPQAVSGSRMPIFSTIAHVLLQIGIVGSGISIGREVAPRELAAMIAQRCSSIFHMSVKTQRMLVASAAGAGLAAVYHAPLAGTVLSLGLLSKTQGFGFYAWLNRENGSVIVNVLKNIARSERLHCLPFALVMNYVAAFVVELLLHHSRYYNISQFSCVISWQICVLAVVVGAVCGLVGYVFRLGIIWCRTHALRGMQMLCFMPVAGLVIGVAACWFPHIMGNGRSLCQLAFSVSSFPYMAENSHIIIILLLLALMKMLMTVLVLRYGASGGVLQPSISTGACFGVILYAIFSTTALSQVFDISQVSAISVAIIGAASLLASSRKAPIMAWLLVAELVNAPFTLLCLMLFAVIVSSCVSNCVSSCVEHFTSHFGLRSHAHDSLDIFKMFVRR</sequence>
<proteinExistence type="predicted"/>
<evidence type="ECO:0000256" key="9">
    <source>
        <dbReference type="ARBA" id="ARBA00023303"/>
    </source>
</evidence>
<dbReference type="PANTHER" id="PTHR43427:SF6">
    <property type="entry name" value="CHLORIDE CHANNEL PROTEIN CLC-E"/>
    <property type="match status" value="1"/>
</dbReference>
<dbReference type="InterPro" id="IPR014743">
    <property type="entry name" value="Cl-channel_core"/>
</dbReference>
<dbReference type="InterPro" id="IPR001807">
    <property type="entry name" value="ClC"/>
</dbReference>
<dbReference type="AlphaFoldDB" id="T2PL46"/>
<feature type="transmembrane region" description="Helical" evidence="10">
    <location>
        <begin position="317"/>
        <end position="337"/>
    </location>
</feature>
<feature type="transmembrane region" description="Helical" evidence="10">
    <location>
        <begin position="394"/>
        <end position="414"/>
    </location>
</feature>
<evidence type="ECO:0000256" key="2">
    <source>
        <dbReference type="ARBA" id="ARBA00022448"/>
    </source>
</evidence>
<keyword evidence="8" id="KW-0868">Chloride</keyword>
<dbReference type="EMBL" id="ATJN01000025">
    <property type="protein sequence ID" value="EPI52759.1"/>
    <property type="molecule type" value="Genomic_DNA"/>
</dbReference>
<comment type="subcellular location">
    <subcellularLocation>
        <location evidence="1">Membrane</location>
        <topology evidence="1">Multi-pass membrane protein</topology>
    </subcellularLocation>
</comment>
<dbReference type="PATRIC" id="fig|1261062.4.peg.394"/>
<keyword evidence="5" id="KW-0406">Ion transport</keyword>
<comment type="caution">
    <text evidence="11">The sequence shown here is derived from an EMBL/GenBank/DDBJ whole genome shotgun (WGS) entry which is preliminary data.</text>
</comment>
<evidence type="ECO:0000313" key="11">
    <source>
        <dbReference type="EMBL" id="EPI52759.1"/>
    </source>
</evidence>
<feature type="transmembrane region" description="Helical" evidence="10">
    <location>
        <begin position="420"/>
        <end position="438"/>
    </location>
</feature>
<evidence type="ECO:0000256" key="5">
    <source>
        <dbReference type="ARBA" id="ARBA00023065"/>
    </source>
</evidence>
<feature type="transmembrane region" description="Helical" evidence="10">
    <location>
        <begin position="363"/>
        <end position="382"/>
    </location>
</feature>
<evidence type="ECO:0000256" key="8">
    <source>
        <dbReference type="ARBA" id="ARBA00023214"/>
    </source>
</evidence>
<evidence type="ECO:0000256" key="1">
    <source>
        <dbReference type="ARBA" id="ARBA00004141"/>
    </source>
</evidence>
<dbReference type="RefSeq" id="WP_020757920.1">
    <property type="nucleotide sequence ID" value="NZ_KE347861.1"/>
</dbReference>
<evidence type="ECO:0000256" key="6">
    <source>
        <dbReference type="ARBA" id="ARBA00023136"/>
    </source>
</evidence>
<dbReference type="PRINTS" id="PR00762">
    <property type="entry name" value="CLCHANNEL"/>
</dbReference>
<evidence type="ECO:0000256" key="10">
    <source>
        <dbReference type="SAM" id="Phobius"/>
    </source>
</evidence>
<evidence type="ECO:0000256" key="4">
    <source>
        <dbReference type="ARBA" id="ARBA00022989"/>
    </source>
</evidence>